<dbReference type="SUPFAM" id="SSF46689">
    <property type="entry name" value="Homeodomain-like"/>
    <property type="match status" value="1"/>
</dbReference>
<name>A0A4P9WVY0_9FUNG</name>
<evidence type="ECO:0000313" key="3">
    <source>
        <dbReference type="EMBL" id="RKO97474.1"/>
    </source>
</evidence>
<feature type="compositionally biased region" description="Pro residues" evidence="1">
    <location>
        <begin position="22"/>
        <end position="31"/>
    </location>
</feature>
<feature type="compositionally biased region" description="Acidic residues" evidence="1">
    <location>
        <begin position="271"/>
        <end position="301"/>
    </location>
</feature>
<feature type="region of interest" description="Disordered" evidence="1">
    <location>
        <begin position="179"/>
        <end position="308"/>
    </location>
</feature>
<dbReference type="Proteomes" id="UP000268535">
    <property type="component" value="Unassembled WGS sequence"/>
</dbReference>
<feature type="region of interest" description="Disordered" evidence="1">
    <location>
        <begin position="474"/>
        <end position="518"/>
    </location>
</feature>
<feature type="compositionally biased region" description="Acidic residues" evidence="1">
    <location>
        <begin position="188"/>
        <end position="208"/>
    </location>
</feature>
<feature type="compositionally biased region" description="Low complexity" evidence="1">
    <location>
        <begin position="237"/>
        <end position="250"/>
    </location>
</feature>
<protein>
    <recommendedName>
        <fullName evidence="2">SANT domain-containing protein</fullName>
    </recommendedName>
</protein>
<evidence type="ECO:0000313" key="4">
    <source>
        <dbReference type="Proteomes" id="UP000268535"/>
    </source>
</evidence>
<dbReference type="InterPro" id="IPR017884">
    <property type="entry name" value="SANT_dom"/>
</dbReference>
<feature type="compositionally biased region" description="Polar residues" evidence="1">
    <location>
        <begin position="214"/>
        <end position="227"/>
    </location>
</feature>
<feature type="region of interest" description="Disordered" evidence="1">
    <location>
        <begin position="1"/>
        <end position="31"/>
    </location>
</feature>
<dbReference type="AlphaFoldDB" id="A0A4P9WVY0"/>
<dbReference type="EMBL" id="ML009257">
    <property type="protein sequence ID" value="RKO97474.1"/>
    <property type="molecule type" value="Genomic_DNA"/>
</dbReference>
<dbReference type="PROSITE" id="PS51293">
    <property type="entry name" value="SANT"/>
    <property type="match status" value="1"/>
</dbReference>
<dbReference type="InterPro" id="IPR009057">
    <property type="entry name" value="Homeodomain-like_sf"/>
</dbReference>
<feature type="compositionally biased region" description="Basic and acidic residues" evidence="1">
    <location>
        <begin position="108"/>
        <end position="118"/>
    </location>
</feature>
<sequence length="518" mass="57694">MKGAYLNAPPRRSAARSHRPRLSPPELLPVPVPVPIDPDLAETLLAATAALDKRDSAPASSPISSHLESNDPYWIINSGEAYQDGYDVNAKPLDFMGDFHQTDPASSKLKEASDKPVDEEASMQHSASVAHVPAQPPQPSPWWRSHLSRFAPVGQKYFSAPEHLTHEFVSEESKLMDTRASRFAGHDDDTDGDDGDDDKGNDDEDGGDDIQIVTHYSNLNQPSSSHYLSDATREENSLQPLQSPSSSDDPTASGSDSQIDGSRDGPATSQEDSEDSEEPEEPEEPKDSEEPEKAEEPEEPDISTLPKDSWEFERLGAKEPECVVTDRWCVPPRIASRSVLSGLLSRDTSADEDEAAKLWRQRSLQVHGYHADITTPPHLTDLITQHVAQQYRPDADPEKALSVFHATAVGPPWSLDETRLFDWGLVQFGINFEAIATGMLPHRSPAECLMFYSLNRKKLVSWRARELSRPPYQLYNVPHPFPQSQKDDHDSPRIAKNPKRRMIDSSDDEFQEHYNTVS</sequence>
<proteinExistence type="predicted"/>
<feature type="domain" description="SANT" evidence="2">
    <location>
        <begin position="408"/>
        <end position="460"/>
    </location>
</feature>
<evidence type="ECO:0000256" key="1">
    <source>
        <dbReference type="SAM" id="MobiDB-lite"/>
    </source>
</evidence>
<evidence type="ECO:0000259" key="2">
    <source>
        <dbReference type="PROSITE" id="PS51293"/>
    </source>
</evidence>
<organism evidence="3 4">
    <name type="scientific">Caulochytrium protostelioides</name>
    <dbReference type="NCBI Taxonomy" id="1555241"/>
    <lineage>
        <taxon>Eukaryota</taxon>
        <taxon>Fungi</taxon>
        <taxon>Fungi incertae sedis</taxon>
        <taxon>Chytridiomycota</taxon>
        <taxon>Chytridiomycota incertae sedis</taxon>
        <taxon>Chytridiomycetes</taxon>
        <taxon>Caulochytriales</taxon>
        <taxon>Caulochytriaceae</taxon>
        <taxon>Caulochytrium</taxon>
    </lineage>
</organism>
<feature type="region of interest" description="Disordered" evidence="1">
    <location>
        <begin position="97"/>
        <end position="145"/>
    </location>
</feature>
<dbReference type="Gene3D" id="1.10.10.60">
    <property type="entry name" value="Homeodomain-like"/>
    <property type="match status" value="1"/>
</dbReference>
<reference evidence="4" key="1">
    <citation type="journal article" date="2018" name="Nat. Microbiol.">
        <title>Leveraging single-cell genomics to expand the fungal tree of life.</title>
        <authorList>
            <person name="Ahrendt S.R."/>
            <person name="Quandt C.A."/>
            <person name="Ciobanu D."/>
            <person name="Clum A."/>
            <person name="Salamov A."/>
            <person name="Andreopoulos B."/>
            <person name="Cheng J.F."/>
            <person name="Woyke T."/>
            <person name="Pelin A."/>
            <person name="Henrissat B."/>
            <person name="Reynolds N.K."/>
            <person name="Benny G.L."/>
            <person name="Smith M.E."/>
            <person name="James T.Y."/>
            <person name="Grigoriev I.V."/>
        </authorList>
    </citation>
    <scope>NUCLEOTIDE SEQUENCE [LARGE SCALE GENOMIC DNA]</scope>
    <source>
        <strain evidence="4">ATCC 52028</strain>
    </source>
</reference>
<gene>
    <name evidence="3" type="ORF">CAUPRSCDRAFT_10859</name>
</gene>
<accession>A0A4P9WVY0</accession>